<keyword evidence="3 10" id="KW-0540">Nuclease</keyword>
<evidence type="ECO:0000256" key="6">
    <source>
        <dbReference type="ARBA" id="ARBA00022801"/>
    </source>
</evidence>
<evidence type="ECO:0000256" key="13">
    <source>
        <dbReference type="SAM" id="SignalP"/>
    </source>
</evidence>
<dbReference type="SUPFAM" id="SSF56219">
    <property type="entry name" value="DNase I-like"/>
    <property type="match status" value="1"/>
</dbReference>
<comment type="subcellular location">
    <subcellularLocation>
        <location evidence="1">Endoplasmic reticulum</location>
    </subcellularLocation>
</comment>
<keyword evidence="7" id="KW-0256">Endoplasmic reticulum</keyword>
<feature type="active site" evidence="11">
    <location>
        <position position="155"/>
    </location>
</feature>
<evidence type="ECO:0000256" key="12">
    <source>
        <dbReference type="PIRSR" id="PIRSR000988-2"/>
    </source>
</evidence>
<dbReference type="PANTHER" id="PTHR11371:SF28">
    <property type="entry name" value="DEOXYRIBONUCLEASE-1-LIKE 1"/>
    <property type="match status" value="1"/>
</dbReference>
<feature type="chain" id="PRO_5043630750" description="Deoxyribonuclease" evidence="13">
    <location>
        <begin position="22"/>
        <end position="315"/>
    </location>
</feature>
<sequence length="315" mass="35683">MRVPGAQELVLFWLLCRVATPIKICAFNAKRFGEAKLAKGPVRDNIVKIVARCDICLLQEVQDAKGRAVVTLMKELNRFHGSEAFRHISSASLGRKSYLEKYVFVYRSDRAEVMDSYQYEDDHPGRPDIFAREPFVVRFHLPTTALKDLVLVPQHTSPPDAVKEIDALYDVFEAVKDRWKPESIMFLGDFNADCDYVAKKRWPQIRLRTEPSLAWLIGDEVDTTVRANTNCAYDRIVIYGERLSREVIPGSAGAYDFPQILGLTEAEALEVSDHYPVEVQLSSIRLGANGQDQLFRPGTTSLLLLATTLMMQHFS</sequence>
<dbReference type="PIRSF" id="PIRSF000988">
    <property type="entry name" value="DNase_I_euk"/>
    <property type="match status" value="1"/>
</dbReference>
<comment type="similarity">
    <text evidence="2 10">Belongs to the DNase I family.</text>
</comment>
<dbReference type="GO" id="GO:0006308">
    <property type="term" value="P:DNA catabolic process"/>
    <property type="evidence" value="ECO:0007669"/>
    <property type="project" value="InterPro"/>
</dbReference>
<organism evidence="15 16">
    <name type="scientific">Pleurodeles waltl</name>
    <name type="common">Iberian ribbed newt</name>
    <dbReference type="NCBI Taxonomy" id="8319"/>
    <lineage>
        <taxon>Eukaryota</taxon>
        <taxon>Metazoa</taxon>
        <taxon>Chordata</taxon>
        <taxon>Craniata</taxon>
        <taxon>Vertebrata</taxon>
        <taxon>Euteleostomi</taxon>
        <taxon>Amphibia</taxon>
        <taxon>Batrachia</taxon>
        <taxon>Caudata</taxon>
        <taxon>Salamandroidea</taxon>
        <taxon>Salamandridae</taxon>
        <taxon>Pleurodelinae</taxon>
        <taxon>Pleurodeles</taxon>
    </lineage>
</organism>
<dbReference type="GO" id="GO:0005783">
    <property type="term" value="C:endoplasmic reticulum"/>
    <property type="evidence" value="ECO:0007669"/>
    <property type="project" value="UniProtKB-SubCell"/>
</dbReference>
<dbReference type="GO" id="GO:0005634">
    <property type="term" value="C:nucleus"/>
    <property type="evidence" value="ECO:0007669"/>
    <property type="project" value="TreeGrafter"/>
</dbReference>
<dbReference type="PRINTS" id="PR00130">
    <property type="entry name" value="DNASEI"/>
</dbReference>
<proteinExistence type="inferred from homology"/>
<evidence type="ECO:0000256" key="9">
    <source>
        <dbReference type="ARBA" id="ARBA00023180"/>
    </source>
</evidence>
<reference evidence="15" key="1">
    <citation type="journal article" date="2022" name="bioRxiv">
        <title>Sequencing and chromosome-scale assembly of the giantPleurodeles waltlgenome.</title>
        <authorList>
            <person name="Brown T."/>
            <person name="Elewa A."/>
            <person name="Iarovenko S."/>
            <person name="Subramanian E."/>
            <person name="Araus A.J."/>
            <person name="Petzold A."/>
            <person name="Susuki M."/>
            <person name="Suzuki K.-i.T."/>
            <person name="Hayashi T."/>
            <person name="Toyoda A."/>
            <person name="Oliveira C."/>
            <person name="Osipova E."/>
            <person name="Leigh N.D."/>
            <person name="Simon A."/>
            <person name="Yun M.H."/>
        </authorList>
    </citation>
    <scope>NUCLEOTIDE SEQUENCE</scope>
    <source>
        <strain evidence="15">20211129_DDA</strain>
        <tissue evidence="15">Liver</tissue>
    </source>
</reference>
<dbReference type="InterPro" id="IPR005135">
    <property type="entry name" value="Endo/exonuclease/phosphatase"/>
</dbReference>
<comment type="caution">
    <text evidence="15">The sequence shown here is derived from an EMBL/GenBank/DDBJ whole genome shotgun (WGS) entry which is preliminary data.</text>
</comment>
<evidence type="ECO:0000313" key="15">
    <source>
        <dbReference type="EMBL" id="KAJ1095410.1"/>
    </source>
</evidence>
<evidence type="ECO:0000256" key="11">
    <source>
        <dbReference type="PIRSR" id="PIRSR000988-1"/>
    </source>
</evidence>
<keyword evidence="16" id="KW-1185">Reference proteome</keyword>
<dbReference type="InterPro" id="IPR018057">
    <property type="entry name" value="Deoxyribonuclease-1_AS"/>
</dbReference>
<dbReference type="GO" id="GO:0003677">
    <property type="term" value="F:DNA binding"/>
    <property type="evidence" value="ECO:0007669"/>
    <property type="project" value="TreeGrafter"/>
</dbReference>
<gene>
    <name evidence="15" type="ORF">NDU88_000574</name>
</gene>
<keyword evidence="8 12" id="KW-1015">Disulfide bond</keyword>
<evidence type="ECO:0000256" key="4">
    <source>
        <dbReference type="ARBA" id="ARBA00022729"/>
    </source>
</evidence>
<evidence type="ECO:0000256" key="7">
    <source>
        <dbReference type="ARBA" id="ARBA00022824"/>
    </source>
</evidence>
<feature type="domain" description="Endonuclease/exonuclease/phosphatase" evidence="14">
    <location>
        <begin position="27"/>
        <end position="274"/>
    </location>
</feature>
<dbReference type="CDD" id="cd10282">
    <property type="entry name" value="DNase1"/>
    <property type="match status" value="1"/>
</dbReference>
<feature type="disulfide bond" description="Essential for enzymatic activity" evidence="12">
    <location>
        <begin position="194"/>
        <end position="231"/>
    </location>
</feature>
<dbReference type="FunFam" id="3.60.10.10:FF:000007">
    <property type="entry name" value="Deoxyribonuclease"/>
    <property type="match status" value="1"/>
</dbReference>
<accession>A0AAV7LXU2</accession>
<dbReference type="EMBL" id="JANPWB010000014">
    <property type="protein sequence ID" value="KAJ1095410.1"/>
    <property type="molecule type" value="Genomic_DNA"/>
</dbReference>
<feature type="active site" evidence="11">
    <location>
        <position position="100"/>
    </location>
</feature>
<evidence type="ECO:0000256" key="1">
    <source>
        <dbReference type="ARBA" id="ARBA00004240"/>
    </source>
</evidence>
<keyword evidence="9" id="KW-0325">Glycoprotein</keyword>
<evidence type="ECO:0000313" key="16">
    <source>
        <dbReference type="Proteomes" id="UP001066276"/>
    </source>
</evidence>
<dbReference type="Pfam" id="PF03372">
    <property type="entry name" value="Exo_endo_phos"/>
    <property type="match status" value="1"/>
</dbReference>
<dbReference type="SMART" id="SM00476">
    <property type="entry name" value="DNaseIc"/>
    <property type="match status" value="1"/>
</dbReference>
<dbReference type="Gene3D" id="3.60.10.10">
    <property type="entry name" value="Endonuclease/exonuclease/phosphatase"/>
    <property type="match status" value="1"/>
</dbReference>
<keyword evidence="6 10" id="KW-0378">Hydrolase</keyword>
<evidence type="ECO:0000256" key="3">
    <source>
        <dbReference type="ARBA" id="ARBA00022722"/>
    </source>
</evidence>
<name>A0AAV7LXU2_PLEWA</name>
<evidence type="ECO:0000256" key="8">
    <source>
        <dbReference type="ARBA" id="ARBA00023157"/>
    </source>
</evidence>
<dbReference type="InterPro" id="IPR016202">
    <property type="entry name" value="DNase_I"/>
</dbReference>
<evidence type="ECO:0000259" key="14">
    <source>
        <dbReference type="Pfam" id="PF03372"/>
    </source>
</evidence>
<feature type="signal peptide" evidence="13">
    <location>
        <begin position="1"/>
        <end position="21"/>
    </location>
</feature>
<dbReference type="AlphaFoldDB" id="A0AAV7LXU2"/>
<dbReference type="PANTHER" id="PTHR11371">
    <property type="entry name" value="DEOXYRIBONUCLEASE"/>
    <property type="match status" value="1"/>
</dbReference>
<dbReference type="GO" id="GO:0004530">
    <property type="term" value="F:deoxyribonuclease I activity"/>
    <property type="evidence" value="ECO:0007669"/>
    <property type="project" value="TreeGrafter"/>
</dbReference>
<keyword evidence="4 13" id="KW-0732">Signal</keyword>
<evidence type="ECO:0000256" key="10">
    <source>
        <dbReference type="PIRNR" id="PIRNR000988"/>
    </source>
</evidence>
<dbReference type="PROSITE" id="PS00919">
    <property type="entry name" value="DNASE_I_1"/>
    <property type="match status" value="1"/>
</dbReference>
<keyword evidence="5 10" id="KW-0255">Endonuclease</keyword>
<evidence type="ECO:0000256" key="2">
    <source>
        <dbReference type="ARBA" id="ARBA00007359"/>
    </source>
</evidence>
<dbReference type="Proteomes" id="UP001066276">
    <property type="component" value="Chromosome 10"/>
</dbReference>
<dbReference type="InterPro" id="IPR036691">
    <property type="entry name" value="Endo/exonu/phosph_ase_sf"/>
</dbReference>
<evidence type="ECO:0000256" key="5">
    <source>
        <dbReference type="ARBA" id="ARBA00022759"/>
    </source>
</evidence>
<protein>
    <recommendedName>
        <fullName evidence="10">Deoxyribonuclease</fullName>
    </recommendedName>
</protein>